<evidence type="ECO:0000313" key="1">
    <source>
        <dbReference type="EMBL" id="SMS02125.1"/>
    </source>
</evidence>
<dbReference type="EMBL" id="FXXI01000008">
    <property type="protein sequence ID" value="SMS02125.1"/>
    <property type="molecule type" value="Genomic_DNA"/>
</dbReference>
<proteinExistence type="predicted"/>
<organism evidence="1 2">
    <name type="scientific">Vibrio mangrovi</name>
    <dbReference type="NCBI Taxonomy" id="474394"/>
    <lineage>
        <taxon>Bacteria</taxon>
        <taxon>Pseudomonadati</taxon>
        <taxon>Pseudomonadota</taxon>
        <taxon>Gammaproteobacteria</taxon>
        <taxon>Vibrionales</taxon>
        <taxon>Vibrionaceae</taxon>
        <taxon>Vibrio</taxon>
    </lineage>
</organism>
<dbReference type="AlphaFoldDB" id="A0A1Y6IWS1"/>
<protein>
    <submittedName>
        <fullName evidence="1">Uncharacterized protein</fullName>
    </submittedName>
</protein>
<name>A0A1Y6IWS1_9VIBR</name>
<gene>
    <name evidence="1" type="ORF">VIM7927_03443</name>
</gene>
<evidence type="ECO:0000313" key="2">
    <source>
        <dbReference type="Proteomes" id="UP000196125"/>
    </source>
</evidence>
<accession>A0A1Y6IWS1</accession>
<reference evidence="1 2" key="1">
    <citation type="submission" date="2017-05" db="EMBL/GenBank/DDBJ databases">
        <authorList>
            <person name="Song R."/>
            <person name="Chenine A.L."/>
            <person name="Ruprecht R.M."/>
        </authorList>
    </citation>
    <scope>NUCLEOTIDE SEQUENCE [LARGE SCALE GENOMIC DNA]</scope>
    <source>
        <strain evidence="1 2">CECT 7927</strain>
    </source>
</reference>
<dbReference type="Proteomes" id="UP000196125">
    <property type="component" value="Unassembled WGS sequence"/>
</dbReference>
<sequence>MFKIGLTAKICDIIVLFNFTGCDFTEIMYLMEYKTESLSHYSAELLTKKSTKFATTKYHNLSQHEVALRNMHHCKMKITSHITN</sequence>